<evidence type="ECO:0000259" key="1">
    <source>
        <dbReference type="Pfam" id="PF01883"/>
    </source>
</evidence>
<dbReference type="KEGG" id="pbh:AAW51_4196"/>
<dbReference type="STRING" id="413882.AAW51_4196"/>
<evidence type="ECO:0000313" key="3">
    <source>
        <dbReference type="Proteomes" id="UP000035352"/>
    </source>
</evidence>
<sequence length="118" mass="12910">MQPAPTPATSAAPFPYEGPEALRQPIEAALRRVVDPEVAMSVVDVGLIYGVAVSDQLVHLTITMTSPACPVTDVILDEVQSELDRVVPAHYQIEVELVWEPPWTPDRMSAKAKAFMGW</sequence>
<dbReference type="PATRIC" id="fig|413882.6.peg.4386"/>
<dbReference type="PANTHER" id="PTHR42831">
    <property type="entry name" value="FE-S PROTEIN MATURATION AUXILIARY FACTOR YITW"/>
    <property type="match status" value="1"/>
</dbReference>
<dbReference type="InterPro" id="IPR034904">
    <property type="entry name" value="FSCA_dom_sf"/>
</dbReference>
<reference evidence="2 3" key="1">
    <citation type="submission" date="2015-05" db="EMBL/GenBank/DDBJ databases">
        <authorList>
            <person name="Tang B."/>
            <person name="Yu Y."/>
        </authorList>
    </citation>
    <scope>NUCLEOTIDE SEQUENCE [LARGE SCALE GENOMIC DNA]</scope>
    <source>
        <strain evidence="2 3">DSM 7029</strain>
    </source>
</reference>
<keyword evidence="3" id="KW-1185">Reference proteome</keyword>
<dbReference type="InterPro" id="IPR052339">
    <property type="entry name" value="Fe-S_Maturation_MIP18"/>
</dbReference>
<organism evidence="2 3">
    <name type="scientific">Caldimonas brevitalea</name>
    <dbReference type="NCBI Taxonomy" id="413882"/>
    <lineage>
        <taxon>Bacteria</taxon>
        <taxon>Pseudomonadati</taxon>
        <taxon>Pseudomonadota</taxon>
        <taxon>Betaproteobacteria</taxon>
        <taxon>Burkholderiales</taxon>
        <taxon>Sphaerotilaceae</taxon>
        <taxon>Caldimonas</taxon>
    </lineage>
</organism>
<dbReference type="SUPFAM" id="SSF117916">
    <property type="entry name" value="Fe-S cluster assembly (FSCA) domain-like"/>
    <property type="match status" value="1"/>
</dbReference>
<dbReference type="Gene3D" id="3.30.300.130">
    <property type="entry name" value="Fe-S cluster assembly (FSCA)"/>
    <property type="match status" value="1"/>
</dbReference>
<protein>
    <submittedName>
        <fullName evidence="2">Hydroxylase</fullName>
    </submittedName>
</protein>
<accession>A0A0G3BNB2</accession>
<feature type="domain" description="MIP18 family-like" evidence="1">
    <location>
        <begin position="24"/>
        <end position="95"/>
    </location>
</feature>
<evidence type="ECO:0000313" key="2">
    <source>
        <dbReference type="EMBL" id="AKJ30887.1"/>
    </source>
</evidence>
<dbReference type="OrthoDB" id="9805360at2"/>
<name>A0A0G3BNB2_9BURK</name>
<dbReference type="Pfam" id="PF01883">
    <property type="entry name" value="FeS_assembly_P"/>
    <property type="match status" value="1"/>
</dbReference>
<dbReference type="AlphaFoldDB" id="A0A0G3BNB2"/>
<dbReference type="PANTHER" id="PTHR42831:SF1">
    <property type="entry name" value="FE-S PROTEIN MATURATION AUXILIARY FACTOR YITW"/>
    <property type="match status" value="1"/>
</dbReference>
<dbReference type="EMBL" id="CP011371">
    <property type="protein sequence ID" value="AKJ30887.1"/>
    <property type="molecule type" value="Genomic_DNA"/>
</dbReference>
<gene>
    <name evidence="2" type="ORF">AAW51_4196</name>
</gene>
<proteinExistence type="predicted"/>
<dbReference type="RefSeq" id="WP_047196151.1">
    <property type="nucleotide sequence ID" value="NZ_CP011371.1"/>
</dbReference>
<dbReference type="Proteomes" id="UP000035352">
    <property type="component" value="Chromosome"/>
</dbReference>
<dbReference type="InterPro" id="IPR002744">
    <property type="entry name" value="MIP18-like"/>
</dbReference>